<feature type="region of interest" description="Disordered" evidence="1">
    <location>
        <begin position="18"/>
        <end position="43"/>
    </location>
</feature>
<name>A0AAJ0D9B6_9PEZI</name>
<accession>A0AAJ0D9B6</accession>
<dbReference type="AlphaFoldDB" id="A0AAJ0D9B6"/>
<evidence type="ECO:0000313" key="3">
    <source>
        <dbReference type="Proteomes" id="UP001271007"/>
    </source>
</evidence>
<dbReference type="Proteomes" id="UP001271007">
    <property type="component" value="Unassembled WGS sequence"/>
</dbReference>
<proteinExistence type="predicted"/>
<evidence type="ECO:0000313" key="2">
    <source>
        <dbReference type="EMBL" id="KAK3045551.1"/>
    </source>
</evidence>
<reference evidence="2" key="1">
    <citation type="submission" date="2023-04" db="EMBL/GenBank/DDBJ databases">
        <title>Black Yeasts Isolated from many extreme environments.</title>
        <authorList>
            <person name="Coleine C."/>
            <person name="Stajich J.E."/>
            <person name="Selbmann L."/>
        </authorList>
    </citation>
    <scope>NUCLEOTIDE SEQUENCE</scope>
    <source>
        <strain evidence="2">CCFEE 5312</strain>
    </source>
</reference>
<dbReference type="EMBL" id="JAWDJX010000203">
    <property type="protein sequence ID" value="KAK3045551.1"/>
    <property type="molecule type" value="Genomic_DNA"/>
</dbReference>
<protein>
    <submittedName>
        <fullName evidence="2">Uncharacterized protein</fullName>
    </submittedName>
</protein>
<comment type="caution">
    <text evidence="2">The sequence shown here is derived from an EMBL/GenBank/DDBJ whole genome shotgun (WGS) entry which is preliminary data.</text>
</comment>
<gene>
    <name evidence="2" type="ORF">LTR09_012875</name>
</gene>
<keyword evidence="3" id="KW-1185">Reference proteome</keyword>
<evidence type="ECO:0000256" key="1">
    <source>
        <dbReference type="SAM" id="MobiDB-lite"/>
    </source>
</evidence>
<sequence length="318" mass="35993">MAMIPTLLDYLRQPLAEPEIRRHSAEPSTSRKRGAEVYDAPDQTPDPLTTFWNYFPQLDEADLHRLSQPYVVPTGSPVLQSEGDVTKLWDTRVRLPVESAFRALHFIKFRSLMPCPGIEDEDEDEDSEQVIDGFAQLEIGGANVGPLLLIDELKRPGILIKPELNNERPVSAATDRLGKELVGYAVVYGCPTLLCFDGSHLLIYKWSSDDTTDIKDNQPNYWVIPITNTDPTVPMAYYAAVRDGYQRIRGNQVQDSGLTYQGLTLNRTFAGQPVWTSVQTGQEFDRNPNLPKRLNTQDWKWEWVDARGKVMHAEAYAV</sequence>
<organism evidence="2 3">
    <name type="scientific">Extremus antarcticus</name>
    <dbReference type="NCBI Taxonomy" id="702011"/>
    <lineage>
        <taxon>Eukaryota</taxon>
        <taxon>Fungi</taxon>
        <taxon>Dikarya</taxon>
        <taxon>Ascomycota</taxon>
        <taxon>Pezizomycotina</taxon>
        <taxon>Dothideomycetes</taxon>
        <taxon>Dothideomycetidae</taxon>
        <taxon>Mycosphaerellales</taxon>
        <taxon>Extremaceae</taxon>
        <taxon>Extremus</taxon>
    </lineage>
</organism>